<keyword evidence="2" id="KW-0235">DNA replication</keyword>
<keyword evidence="13" id="KW-1185">Reference proteome</keyword>
<evidence type="ECO:0000256" key="6">
    <source>
        <dbReference type="ARBA" id="ARBA00022840"/>
    </source>
</evidence>
<feature type="domain" description="SF4 helicase" evidence="11">
    <location>
        <begin position="165"/>
        <end position="430"/>
    </location>
</feature>
<keyword evidence="6" id="KW-0067">ATP-binding</keyword>
<evidence type="ECO:0000256" key="7">
    <source>
        <dbReference type="ARBA" id="ARBA00023125"/>
    </source>
</evidence>
<evidence type="ECO:0000256" key="1">
    <source>
        <dbReference type="ARBA" id="ARBA00008428"/>
    </source>
</evidence>
<dbReference type="GO" id="GO:0016787">
    <property type="term" value="F:hydrolase activity"/>
    <property type="evidence" value="ECO:0007669"/>
    <property type="project" value="UniProtKB-KW"/>
</dbReference>
<dbReference type="GO" id="GO:0005829">
    <property type="term" value="C:cytosol"/>
    <property type="evidence" value="ECO:0007669"/>
    <property type="project" value="TreeGrafter"/>
</dbReference>
<comment type="similarity">
    <text evidence="1">Belongs to the helicase family. DnaB subfamily.</text>
</comment>
<dbReference type="Pfam" id="PF00772">
    <property type="entry name" value="DnaB"/>
    <property type="match status" value="1"/>
</dbReference>
<sequence>MISTGTEMAAEQSVLGAVFLDPDVLDEITFLEERDFLIPKHKEIYKVMRFLEKRGKPVDIITVTDAYVKFGNIEKIGGVPYLSDLAASCPTTANVKFHAEMIRSKAMERRIKNTAQIIEGMSRSDYETDEEFFSYVEQLVTELRPVDNAKMLSFSESREEYYKHLKTPAEFIKTGFSEYDKWAQGIWRGWLFISAGRPSVGKTALALQRINGVAKQKEGVVLVWSQEMKRDSLKDRMISAETGIPFQRIKMKDLNQKEQKLVDMAYDNFEYLPIFMQDSSGVTIDEIKATAKQFKRKHGKIAMIVVDYLQIMSIPQTNGDTRALAIGRVTGQAKQIAMEQNCCFMMLSQMTRESDKGGIARRPVLADLKESSFIEQDADVVEFLWSEGERTSQGKIINQTFAKGRDIGVNEFKLLFLNWKQKFTELPREVKQA</sequence>
<dbReference type="SUPFAM" id="SSF48024">
    <property type="entry name" value="N-terminal domain of DnaB helicase"/>
    <property type="match status" value="1"/>
</dbReference>
<dbReference type="PANTHER" id="PTHR30153:SF2">
    <property type="entry name" value="REPLICATIVE DNA HELICASE"/>
    <property type="match status" value="1"/>
</dbReference>
<dbReference type="OrthoDB" id="2705834at2"/>
<evidence type="ECO:0000256" key="2">
    <source>
        <dbReference type="ARBA" id="ARBA00022705"/>
    </source>
</evidence>
<dbReference type="STRING" id="264697.ABE28_003125"/>
<dbReference type="Gene3D" id="3.40.50.300">
    <property type="entry name" value="P-loop containing nucleotide triphosphate hydrolases"/>
    <property type="match status" value="1"/>
</dbReference>
<dbReference type="GO" id="GO:0043139">
    <property type="term" value="F:5'-3' DNA helicase activity"/>
    <property type="evidence" value="ECO:0007669"/>
    <property type="project" value="UniProtKB-EC"/>
</dbReference>
<name>A0A1B3XJF7_9BACI</name>
<keyword evidence="5 12" id="KW-0347">Helicase</keyword>
<dbReference type="GO" id="GO:0005524">
    <property type="term" value="F:ATP binding"/>
    <property type="evidence" value="ECO:0007669"/>
    <property type="project" value="UniProtKB-KW"/>
</dbReference>
<reference evidence="12 13" key="1">
    <citation type="submission" date="2016-08" db="EMBL/GenBank/DDBJ databases">
        <title>Complete genome sequence of Bacillus muralis G25-68, a strain with toxicity to nematodes.</title>
        <authorList>
            <person name="Zheng Z."/>
        </authorList>
    </citation>
    <scope>NUCLEOTIDE SEQUENCE [LARGE SCALE GENOMIC DNA]</scope>
    <source>
        <strain evidence="12 13">G25-68</strain>
    </source>
</reference>
<evidence type="ECO:0000313" key="13">
    <source>
        <dbReference type="Proteomes" id="UP000077926"/>
    </source>
</evidence>
<evidence type="ECO:0000256" key="4">
    <source>
        <dbReference type="ARBA" id="ARBA00022801"/>
    </source>
</evidence>
<dbReference type="Proteomes" id="UP000077926">
    <property type="component" value="Chromosome"/>
</dbReference>
<dbReference type="AlphaFoldDB" id="A0A1B3XJF7"/>
<accession>A0A1B3XJF7</accession>
<dbReference type="EMBL" id="CP017080">
    <property type="protein sequence ID" value="AOH53331.1"/>
    <property type="molecule type" value="Genomic_DNA"/>
</dbReference>
<dbReference type="GO" id="GO:0003677">
    <property type="term" value="F:DNA binding"/>
    <property type="evidence" value="ECO:0007669"/>
    <property type="project" value="UniProtKB-KW"/>
</dbReference>
<dbReference type="RefSeq" id="WP_064463979.1">
    <property type="nucleotide sequence ID" value="NZ_CP017080.1"/>
</dbReference>
<dbReference type="InterPro" id="IPR036185">
    <property type="entry name" value="DNA_heli_DnaB-like_N_sf"/>
</dbReference>
<dbReference type="GO" id="GO:0006260">
    <property type="term" value="P:DNA replication"/>
    <property type="evidence" value="ECO:0007669"/>
    <property type="project" value="UniProtKB-KW"/>
</dbReference>
<dbReference type="InterPro" id="IPR007694">
    <property type="entry name" value="DNA_helicase_DnaB-like_C"/>
</dbReference>
<evidence type="ECO:0000256" key="5">
    <source>
        <dbReference type="ARBA" id="ARBA00022806"/>
    </source>
</evidence>
<evidence type="ECO:0000256" key="3">
    <source>
        <dbReference type="ARBA" id="ARBA00022741"/>
    </source>
</evidence>
<keyword evidence="8" id="KW-0413">Isomerase</keyword>
<dbReference type="Gene3D" id="1.10.860.10">
    <property type="entry name" value="DNAb Helicase, Chain A"/>
    <property type="match status" value="1"/>
</dbReference>
<keyword evidence="4" id="KW-0378">Hydrolase</keyword>
<evidence type="ECO:0000256" key="9">
    <source>
        <dbReference type="ARBA" id="ARBA00044969"/>
    </source>
</evidence>
<dbReference type="Pfam" id="PF03796">
    <property type="entry name" value="DnaB_C"/>
    <property type="match status" value="1"/>
</dbReference>
<dbReference type="SUPFAM" id="SSF52540">
    <property type="entry name" value="P-loop containing nucleoside triphosphate hydrolases"/>
    <property type="match status" value="1"/>
</dbReference>
<protein>
    <recommendedName>
        <fullName evidence="9">DNA 5'-3' helicase</fullName>
        <ecNumber evidence="9">5.6.2.3</ecNumber>
    </recommendedName>
</protein>
<evidence type="ECO:0000256" key="8">
    <source>
        <dbReference type="ARBA" id="ARBA00023235"/>
    </source>
</evidence>
<keyword evidence="7" id="KW-0238">DNA-binding</keyword>
<evidence type="ECO:0000256" key="10">
    <source>
        <dbReference type="ARBA" id="ARBA00048954"/>
    </source>
</evidence>
<dbReference type="InterPro" id="IPR027417">
    <property type="entry name" value="P-loop_NTPase"/>
</dbReference>
<comment type="catalytic activity">
    <reaction evidence="10">
        <text>ATP + H2O = ADP + phosphate + H(+)</text>
        <dbReference type="Rhea" id="RHEA:13065"/>
        <dbReference type="ChEBI" id="CHEBI:15377"/>
        <dbReference type="ChEBI" id="CHEBI:15378"/>
        <dbReference type="ChEBI" id="CHEBI:30616"/>
        <dbReference type="ChEBI" id="CHEBI:43474"/>
        <dbReference type="ChEBI" id="CHEBI:456216"/>
        <dbReference type="EC" id="5.6.2.3"/>
    </reaction>
</comment>
<organism evidence="12 13">
    <name type="scientific">Peribacillus muralis</name>
    <dbReference type="NCBI Taxonomy" id="264697"/>
    <lineage>
        <taxon>Bacteria</taxon>
        <taxon>Bacillati</taxon>
        <taxon>Bacillota</taxon>
        <taxon>Bacilli</taxon>
        <taxon>Bacillales</taxon>
        <taxon>Bacillaceae</taxon>
        <taxon>Peribacillus</taxon>
    </lineage>
</organism>
<dbReference type="EC" id="5.6.2.3" evidence="9"/>
<evidence type="ECO:0000313" key="12">
    <source>
        <dbReference type="EMBL" id="AOH53331.1"/>
    </source>
</evidence>
<dbReference type="PROSITE" id="PS51199">
    <property type="entry name" value="SF4_HELICASE"/>
    <property type="match status" value="1"/>
</dbReference>
<gene>
    <name evidence="12" type="ORF">ABE28_003125</name>
</gene>
<proteinExistence type="inferred from homology"/>
<evidence type="ECO:0000259" key="11">
    <source>
        <dbReference type="PROSITE" id="PS51199"/>
    </source>
</evidence>
<dbReference type="PANTHER" id="PTHR30153">
    <property type="entry name" value="REPLICATIVE DNA HELICASE DNAB"/>
    <property type="match status" value="1"/>
</dbReference>
<dbReference type="KEGG" id="bmur:ABE28_003125"/>
<dbReference type="InterPro" id="IPR007693">
    <property type="entry name" value="DNA_helicase_DnaB-like_N"/>
</dbReference>
<keyword evidence="3" id="KW-0547">Nucleotide-binding</keyword>
<dbReference type="InterPro" id="IPR016136">
    <property type="entry name" value="DNA_helicase_N/primase_C"/>
</dbReference>